<feature type="compositionally biased region" description="Low complexity" evidence="11">
    <location>
        <begin position="106"/>
        <end position="117"/>
    </location>
</feature>
<dbReference type="NCBIfam" id="TIGR01352">
    <property type="entry name" value="tonB_Cterm"/>
    <property type="match status" value="1"/>
</dbReference>
<dbReference type="InterPro" id="IPR051045">
    <property type="entry name" value="TonB-dependent_transducer"/>
</dbReference>
<evidence type="ECO:0000259" key="12">
    <source>
        <dbReference type="PROSITE" id="PS52015"/>
    </source>
</evidence>
<reference evidence="13 14" key="1">
    <citation type="submission" date="2016-05" db="EMBL/GenBank/DDBJ databases">
        <title>Compelete Genome Sequence of Bacteriochlorophyll-Synthesizing Bacterium Porphyrobacter neustonensis DSM 9434.</title>
        <authorList>
            <person name="Shi X.-L."/>
            <person name="Wu Y.-H."/>
            <person name="Cheng H."/>
            <person name="Xu L."/>
            <person name="Zhang X.-Q."/>
            <person name="Wang C.-S."/>
            <person name="Xu X.-W."/>
        </authorList>
    </citation>
    <scope>NUCLEOTIDE SEQUENCE [LARGE SCALE GENOMIC DNA]</scope>
    <source>
        <strain evidence="13 14">DSM 9434</strain>
    </source>
</reference>
<comment type="subcellular location">
    <subcellularLocation>
        <location evidence="1 10">Cell inner membrane</location>
        <topology evidence="1 10">Single-pass membrane protein</topology>
        <orientation evidence="1 10">Periplasmic side</orientation>
    </subcellularLocation>
</comment>
<comment type="similarity">
    <text evidence="2 10">Belongs to the TonB family.</text>
</comment>
<dbReference type="STRING" id="1112.A9D12_03215"/>
<evidence type="ECO:0000256" key="9">
    <source>
        <dbReference type="ARBA" id="ARBA00023136"/>
    </source>
</evidence>
<keyword evidence="7 10" id="KW-0653">Protein transport</keyword>
<accession>A0A192D296</accession>
<keyword evidence="3 10" id="KW-0813">Transport</keyword>
<dbReference type="GO" id="GO:0015891">
    <property type="term" value="P:siderophore transport"/>
    <property type="evidence" value="ECO:0007669"/>
    <property type="project" value="InterPro"/>
</dbReference>
<dbReference type="GO" id="GO:0031992">
    <property type="term" value="F:energy transducer activity"/>
    <property type="evidence" value="ECO:0007669"/>
    <property type="project" value="InterPro"/>
</dbReference>
<proteinExistence type="inferred from homology"/>
<dbReference type="InterPro" id="IPR006260">
    <property type="entry name" value="TonB/TolA_C"/>
</dbReference>
<dbReference type="AlphaFoldDB" id="A0A192D296"/>
<dbReference type="GO" id="GO:0055085">
    <property type="term" value="P:transmembrane transport"/>
    <property type="evidence" value="ECO:0007669"/>
    <property type="project" value="InterPro"/>
</dbReference>
<dbReference type="GO" id="GO:0015031">
    <property type="term" value="P:protein transport"/>
    <property type="evidence" value="ECO:0007669"/>
    <property type="project" value="UniProtKB-UniRule"/>
</dbReference>
<feature type="domain" description="TonB C-terminal" evidence="12">
    <location>
        <begin position="137"/>
        <end position="229"/>
    </location>
</feature>
<gene>
    <name evidence="13" type="ORF">A9D12_03215</name>
</gene>
<keyword evidence="10" id="KW-0735">Signal-anchor</keyword>
<keyword evidence="6 10" id="KW-0812">Transmembrane</keyword>
<keyword evidence="5 10" id="KW-0997">Cell inner membrane</keyword>
<evidence type="ECO:0000256" key="4">
    <source>
        <dbReference type="ARBA" id="ARBA00022475"/>
    </source>
</evidence>
<dbReference type="PROSITE" id="PS52015">
    <property type="entry name" value="TONB_CTD"/>
    <property type="match status" value="1"/>
</dbReference>
<keyword evidence="14" id="KW-1185">Reference proteome</keyword>
<feature type="compositionally biased region" description="Pro residues" evidence="11">
    <location>
        <begin position="55"/>
        <end position="82"/>
    </location>
</feature>
<organism evidence="13 14">
    <name type="scientific">Erythrobacter neustonensis</name>
    <dbReference type="NCBI Taxonomy" id="1112"/>
    <lineage>
        <taxon>Bacteria</taxon>
        <taxon>Pseudomonadati</taxon>
        <taxon>Pseudomonadota</taxon>
        <taxon>Alphaproteobacteria</taxon>
        <taxon>Sphingomonadales</taxon>
        <taxon>Erythrobacteraceae</taxon>
        <taxon>Erythrobacter/Porphyrobacter group</taxon>
        <taxon>Erythrobacter</taxon>
    </lineage>
</organism>
<evidence type="ECO:0000256" key="2">
    <source>
        <dbReference type="ARBA" id="ARBA00006555"/>
    </source>
</evidence>
<dbReference type="PANTHER" id="PTHR33446">
    <property type="entry name" value="PROTEIN TONB-RELATED"/>
    <property type="match status" value="1"/>
</dbReference>
<dbReference type="EMBL" id="CP016033">
    <property type="protein sequence ID" value="ANK12111.1"/>
    <property type="molecule type" value="Genomic_DNA"/>
</dbReference>
<dbReference type="InterPro" id="IPR037682">
    <property type="entry name" value="TonB_C"/>
</dbReference>
<dbReference type="Proteomes" id="UP000078263">
    <property type="component" value="Chromosome"/>
</dbReference>
<dbReference type="Pfam" id="PF03544">
    <property type="entry name" value="TonB_C"/>
    <property type="match status" value="1"/>
</dbReference>
<evidence type="ECO:0000256" key="6">
    <source>
        <dbReference type="ARBA" id="ARBA00022692"/>
    </source>
</evidence>
<dbReference type="Gene3D" id="3.30.1150.10">
    <property type="match status" value="1"/>
</dbReference>
<keyword evidence="9 10" id="KW-0472">Membrane</keyword>
<feature type="transmembrane region" description="Helical" evidence="10">
    <location>
        <begin position="15"/>
        <end position="38"/>
    </location>
</feature>
<keyword evidence="8 10" id="KW-1133">Transmembrane helix</keyword>
<dbReference type="InterPro" id="IPR003538">
    <property type="entry name" value="TonB"/>
</dbReference>
<evidence type="ECO:0000256" key="3">
    <source>
        <dbReference type="ARBA" id="ARBA00022448"/>
    </source>
</evidence>
<name>A0A192D296_9SPHN</name>
<evidence type="ECO:0000256" key="7">
    <source>
        <dbReference type="ARBA" id="ARBA00022927"/>
    </source>
</evidence>
<dbReference type="GO" id="GO:0098797">
    <property type="term" value="C:plasma membrane protein complex"/>
    <property type="evidence" value="ECO:0007669"/>
    <property type="project" value="TreeGrafter"/>
</dbReference>
<dbReference type="PRINTS" id="PR01374">
    <property type="entry name" value="TONBPROTEIN"/>
</dbReference>
<evidence type="ECO:0000256" key="5">
    <source>
        <dbReference type="ARBA" id="ARBA00022519"/>
    </source>
</evidence>
<feature type="compositionally biased region" description="Basic and acidic residues" evidence="11">
    <location>
        <begin position="138"/>
        <end position="149"/>
    </location>
</feature>
<protein>
    <recommendedName>
        <fullName evidence="10">Protein TonB</fullName>
    </recommendedName>
</protein>
<sequence>MSYASQQQGLTGPKLVSLIIAMSIVGLVGTGMVLFLTVDAVKEMVERVTTVDVTEPPPPPEEPPPPPEEVPETTSPPPPVTPPQQLNIAPNPPPVETRQDIPPAVPTDTRPTTVPTANPGPPTPPAPKPPSRARGVKTKNERSWSARIQEDYPRRAAQEEIEGTVGVRCTVTADGRATGCSVTASSGSGILDDAATKAVERYARFDPALNDAGEPISASWSTRITYKLN</sequence>
<evidence type="ECO:0000256" key="11">
    <source>
        <dbReference type="SAM" id="MobiDB-lite"/>
    </source>
</evidence>
<evidence type="ECO:0000313" key="13">
    <source>
        <dbReference type="EMBL" id="ANK12111.1"/>
    </source>
</evidence>
<evidence type="ECO:0000256" key="10">
    <source>
        <dbReference type="RuleBase" id="RU362123"/>
    </source>
</evidence>
<keyword evidence="4 10" id="KW-1003">Cell membrane</keyword>
<feature type="region of interest" description="Disordered" evidence="11">
    <location>
        <begin position="50"/>
        <end position="149"/>
    </location>
</feature>
<dbReference type="GO" id="GO:0030288">
    <property type="term" value="C:outer membrane-bounded periplasmic space"/>
    <property type="evidence" value="ECO:0007669"/>
    <property type="project" value="InterPro"/>
</dbReference>
<evidence type="ECO:0000313" key="14">
    <source>
        <dbReference type="Proteomes" id="UP000078263"/>
    </source>
</evidence>
<evidence type="ECO:0000256" key="8">
    <source>
        <dbReference type="ARBA" id="ARBA00022989"/>
    </source>
</evidence>
<dbReference type="SUPFAM" id="SSF74653">
    <property type="entry name" value="TolA/TonB C-terminal domain"/>
    <property type="match status" value="1"/>
</dbReference>
<evidence type="ECO:0000256" key="1">
    <source>
        <dbReference type="ARBA" id="ARBA00004383"/>
    </source>
</evidence>
<dbReference type="KEGG" id="pns:A9D12_03215"/>
<feature type="compositionally biased region" description="Pro residues" evidence="11">
    <location>
        <begin position="118"/>
        <end position="130"/>
    </location>
</feature>
<dbReference type="PANTHER" id="PTHR33446:SF2">
    <property type="entry name" value="PROTEIN TONB"/>
    <property type="match status" value="1"/>
</dbReference>
<comment type="function">
    <text evidence="10">Interacts with outer membrane receptor proteins that carry out high-affinity binding and energy dependent uptake into the periplasmic space of specific substrates. It could act to transduce energy from the cytoplasmic membrane to specific energy-requiring processes in the outer membrane, resulting in the release into the periplasm of ligands bound by these outer membrane proteins.</text>
</comment>